<keyword evidence="4" id="KW-1185">Reference proteome</keyword>
<dbReference type="InterPro" id="IPR026004">
    <property type="entry name" value="Septum_form"/>
</dbReference>
<evidence type="ECO:0000313" key="4">
    <source>
        <dbReference type="Proteomes" id="UP001500620"/>
    </source>
</evidence>
<gene>
    <name evidence="3" type="ORF">GCM10022255_100460</name>
</gene>
<reference evidence="4" key="1">
    <citation type="journal article" date="2019" name="Int. J. Syst. Evol. Microbiol.">
        <title>The Global Catalogue of Microorganisms (GCM) 10K type strain sequencing project: providing services to taxonomists for standard genome sequencing and annotation.</title>
        <authorList>
            <consortium name="The Broad Institute Genomics Platform"/>
            <consortium name="The Broad Institute Genome Sequencing Center for Infectious Disease"/>
            <person name="Wu L."/>
            <person name="Ma J."/>
        </authorList>
    </citation>
    <scope>NUCLEOTIDE SEQUENCE [LARGE SCALE GENOMIC DNA]</scope>
    <source>
        <strain evidence="4">JCM 17441</strain>
    </source>
</reference>
<accession>A0ABP8DSE9</accession>
<dbReference type="Pfam" id="PF13845">
    <property type="entry name" value="Septum_form"/>
    <property type="match status" value="1"/>
</dbReference>
<feature type="domain" description="Septum formation-related" evidence="2">
    <location>
        <begin position="73"/>
        <end position="175"/>
    </location>
</feature>
<dbReference type="Proteomes" id="UP001500620">
    <property type="component" value="Unassembled WGS sequence"/>
</dbReference>
<organism evidence="3 4">
    <name type="scientific">Dactylosporangium darangshiense</name>
    <dbReference type="NCBI Taxonomy" id="579108"/>
    <lineage>
        <taxon>Bacteria</taxon>
        <taxon>Bacillati</taxon>
        <taxon>Actinomycetota</taxon>
        <taxon>Actinomycetes</taxon>
        <taxon>Micromonosporales</taxon>
        <taxon>Micromonosporaceae</taxon>
        <taxon>Dactylosporangium</taxon>
    </lineage>
</organism>
<proteinExistence type="predicted"/>
<feature type="transmembrane region" description="Helical" evidence="1">
    <location>
        <begin position="6"/>
        <end position="26"/>
    </location>
</feature>
<sequence>MPHVNAKIVIGVVVALVVGCCGFALYRHFAPNHHASGDKGCVVDAAKAGEFKPGRCADSHRAEIVDFFYPDGAEAGCHKSAEEFLGGPLADSRVELQLLDYVREDYTSQACALVAVSDSEGTDAPYTGSLKGTMSGDRPMAATCGHFLDGVLTYVACAEPHAAEYVGSTVDGGDHDAGCRAAAAGFLGLSADELTARHDLQSHWLKTPRDGGRVGCVVVEASGKEVLTKSVKGLRIGPLPV</sequence>
<evidence type="ECO:0000256" key="1">
    <source>
        <dbReference type="SAM" id="Phobius"/>
    </source>
</evidence>
<keyword evidence="1" id="KW-0472">Membrane</keyword>
<evidence type="ECO:0000313" key="3">
    <source>
        <dbReference type="EMBL" id="GAA4262689.1"/>
    </source>
</evidence>
<evidence type="ECO:0000259" key="2">
    <source>
        <dbReference type="Pfam" id="PF13845"/>
    </source>
</evidence>
<dbReference type="PROSITE" id="PS51257">
    <property type="entry name" value="PROKAR_LIPOPROTEIN"/>
    <property type="match status" value="1"/>
</dbReference>
<keyword evidence="1" id="KW-0812">Transmembrane</keyword>
<protein>
    <recommendedName>
        <fullName evidence="2">Septum formation-related domain-containing protein</fullName>
    </recommendedName>
</protein>
<keyword evidence="1" id="KW-1133">Transmembrane helix</keyword>
<comment type="caution">
    <text evidence="3">The sequence shown here is derived from an EMBL/GenBank/DDBJ whole genome shotgun (WGS) entry which is preliminary data.</text>
</comment>
<name>A0ABP8DSE9_9ACTN</name>
<dbReference type="EMBL" id="BAABAT010000053">
    <property type="protein sequence ID" value="GAA4262689.1"/>
    <property type="molecule type" value="Genomic_DNA"/>
</dbReference>